<dbReference type="Proteomes" id="UP000504636">
    <property type="component" value="Unplaced"/>
</dbReference>
<dbReference type="PANTHER" id="PTHR24148:SF64">
    <property type="entry name" value="HETEROKARYON INCOMPATIBILITY DOMAIN-CONTAINING PROTEIN"/>
    <property type="match status" value="1"/>
</dbReference>
<proteinExistence type="predicted"/>
<name>A0A6A6YAB7_9PEZI</name>
<accession>A0A6A6YAB7</accession>
<dbReference type="Pfam" id="PF06985">
    <property type="entry name" value="HET"/>
    <property type="match status" value="1"/>
</dbReference>
<feature type="domain" description="Heterokaryon incompatibility" evidence="1">
    <location>
        <begin position="40"/>
        <end position="174"/>
    </location>
</feature>
<dbReference type="EMBL" id="MU003711">
    <property type="protein sequence ID" value="KAF2804944.1"/>
    <property type="molecule type" value="Genomic_DNA"/>
</dbReference>
<gene>
    <name evidence="2 4" type="ORF">BDZ99DRAFT_397064</name>
</gene>
<evidence type="ECO:0000259" key="1">
    <source>
        <dbReference type="Pfam" id="PF06985"/>
    </source>
</evidence>
<dbReference type="PANTHER" id="PTHR24148">
    <property type="entry name" value="ANKYRIN REPEAT DOMAIN-CONTAINING PROTEIN 39 HOMOLOG-RELATED"/>
    <property type="match status" value="1"/>
</dbReference>
<reference evidence="2 4" key="1">
    <citation type="journal article" date="2020" name="Stud. Mycol.">
        <title>101 Dothideomycetes genomes: a test case for predicting lifestyles and emergence of pathogens.</title>
        <authorList>
            <person name="Haridas S."/>
            <person name="Albert R."/>
            <person name="Binder M."/>
            <person name="Bloem J."/>
            <person name="Labutti K."/>
            <person name="Salamov A."/>
            <person name="Andreopoulos B."/>
            <person name="Baker S."/>
            <person name="Barry K."/>
            <person name="Bills G."/>
            <person name="Bluhm B."/>
            <person name="Cannon C."/>
            <person name="Castanera R."/>
            <person name="Culley D."/>
            <person name="Daum C."/>
            <person name="Ezra D."/>
            <person name="Gonzalez J."/>
            <person name="Henrissat B."/>
            <person name="Kuo A."/>
            <person name="Liang C."/>
            <person name="Lipzen A."/>
            <person name="Lutzoni F."/>
            <person name="Magnuson J."/>
            <person name="Mondo S."/>
            <person name="Nolan M."/>
            <person name="Ohm R."/>
            <person name="Pangilinan J."/>
            <person name="Park H.-J."/>
            <person name="Ramirez L."/>
            <person name="Alfaro M."/>
            <person name="Sun H."/>
            <person name="Tritt A."/>
            <person name="Yoshinaga Y."/>
            <person name="Zwiers L.-H."/>
            <person name="Turgeon B."/>
            <person name="Goodwin S."/>
            <person name="Spatafora J."/>
            <person name="Crous P."/>
            <person name="Grigoriev I."/>
        </authorList>
    </citation>
    <scope>NUCLEOTIDE SEQUENCE</scope>
    <source>
        <strain evidence="2 4">CBS 304.34</strain>
    </source>
</reference>
<evidence type="ECO:0000313" key="4">
    <source>
        <dbReference type="RefSeq" id="XP_033571908.1"/>
    </source>
</evidence>
<dbReference type="InterPro" id="IPR010730">
    <property type="entry name" value="HET"/>
</dbReference>
<keyword evidence="3" id="KW-1185">Reference proteome</keyword>
<evidence type="ECO:0000313" key="3">
    <source>
        <dbReference type="Proteomes" id="UP000504636"/>
    </source>
</evidence>
<dbReference type="OrthoDB" id="2157530at2759"/>
<sequence length="198" mass="22713">MSFKRDIRLLKLLPRDINAKLKWIPACQIIHTGLDSHPEFVALSYVWGDAKDSRVILVEKHRVRVTKNLYEAMMALRPLKEPILIWIDALCINQADEEEKSWQVGLMAEIYRHAFQTHAWLGPADESSDSVMDYLNALGAKAEACCMDDHLFPVASMKSLFTRPWWGRVWVLQEITVPKNAEFVCGTKKITRSRCSVA</sequence>
<dbReference type="RefSeq" id="XP_033571908.1">
    <property type="nucleotide sequence ID" value="XM_033716027.1"/>
</dbReference>
<dbReference type="InterPro" id="IPR052895">
    <property type="entry name" value="HetReg/Transcr_Mod"/>
</dbReference>
<feature type="non-terminal residue" evidence="2">
    <location>
        <position position="198"/>
    </location>
</feature>
<organism evidence="2">
    <name type="scientific">Mytilinidion resinicola</name>
    <dbReference type="NCBI Taxonomy" id="574789"/>
    <lineage>
        <taxon>Eukaryota</taxon>
        <taxon>Fungi</taxon>
        <taxon>Dikarya</taxon>
        <taxon>Ascomycota</taxon>
        <taxon>Pezizomycotina</taxon>
        <taxon>Dothideomycetes</taxon>
        <taxon>Pleosporomycetidae</taxon>
        <taxon>Mytilinidiales</taxon>
        <taxon>Mytilinidiaceae</taxon>
        <taxon>Mytilinidion</taxon>
    </lineage>
</organism>
<evidence type="ECO:0000313" key="2">
    <source>
        <dbReference type="EMBL" id="KAF2804944.1"/>
    </source>
</evidence>
<protein>
    <submittedName>
        <fullName evidence="2 4">HET-domain-containing protein</fullName>
    </submittedName>
</protein>
<dbReference type="GeneID" id="54456920"/>
<reference evidence="4" key="3">
    <citation type="submission" date="2025-04" db="UniProtKB">
        <authorList>
            <consortium name="RefSeq"/>
        </authorList>
    </citation>
    <scope>IDENTIFICATION</scope>
    <source>
        <strain evidence="4">CBS 304.34</strain>
    </source>
</reference>
<dbReference type="AlphaFoldDB" id="A0A6A6YAB7"/>
<reference evidence="4" key="2">
    <citation type="submission" date="2020-04" db="EMBL/GenBank/DDBJ databases">
        <authorList>
            <consortium name="NCBI Genome Project"/>
        </authorList>
    </citation>
    <scope>NUCLEOTIDE SEQUENCE</scope>
    <source>
        <strain evidence="4">CBS 304.34</strain>
    </source>
</reference>